<sequence length="151" mass="17252">MNHSSQRFPLPGLSALLLGGFKGDFVYDKNGEKVLRRENGPLNKPIHKLEECLKYRSTHGARLKKLELKNCKGVGKVDLEDFKRWVDEVEMSHCKRLSVEFHEKSVRDNEDEYDSESESEIEMLKNTTDLDDDSEADSEVDSADSDADSEE</sequence>
<feature type="compositionally biased region" description="Acidic residues" evidence="1">
    <location>
        <begin position="109"/>
        <end position="121"/>
    </location>
</feature>
<keyword evidence="3" id="KW-1185">Reference proteome</keyword>
<feature type="compositionally biased region" description="Acidic residues" evidence="1">
    <location>
        <begin position="129"/>
        <end position="151"/>
    </location>
</feature>
<evidence type="ECO:0000313" key="3">
    <source>
        <dbReference type="Proteomes" id="UP000294933"/>
    </source>
</evidence>
<evidence type="ECO:0000256" key="1">
    <source>
        <dbReference type="SAM" id="MobiDB-lite"/>
    </source>
</evidence>
<name>A0A4Y7Q4V6_9AGAM</name>
<evidence type="ECO:0000313" key="2">
    <source>
        <dbReference type="EMBL" id="TDL22614.1"/>
    </source>
</evidence>
<dbReference type="Proteomes" id="UP000294933">
    <property type="component" value="Unassembled WGS sequence"/>
</dbReference>
<dbReference type="VEuPathDB" id="FungiDB:BD410DRAFT_788438"/>
<protein>
    <submittedName>
        <fullName evidence="2">Uncharacterized protein</fullName>
    </submittedName>
</protein>
<proteinExistence type="predicted"/>
<accession>A0A4Y7Q4V6</accession>
<gene>
    <name evidence="2" type="ORF">BD410DRAFT_788438</name>
</gene>
<reference evidence="2 3" key="1">
    <citation type="submission" date="2018-06" db="EMBL/GenBank/DDBJ databases">
        <title>A transcriptomic atlas of mushroom development highlights an independent origin of complex multicellularity.</title>
        <authorList>
            <consortium name="DOE Joint Genome Institute"/>
            <person name="Krizsan K."/>
            <person name="Almasi E."/>
            <person name="Merenyi Z."/>
            <person name="Sahu N."/>
            <person name="Viragh M."/>
            <person name="Koszo T."/>
            <person name="Mondo S."/>
            <person name="Kiss B."/>
            <person name="Balint B."/>
            <person name="Kues U."/>
            <person name="Barry K."/>
            <person name="Hegedus J.C."/>
            <person name="Henrissat B."/>
            <person name="Johnson J."/>
            <person name="Lipzen A."/>
            <person name="Ohm R."/>
            <person name="Nagy I."/>
            <person name="Pangilinan J."/>
            <person name="Yan J."/>
            <person name="Xiong Y."/>
            <person name="Grigoriev I.V."/>
            <person name="Hibbett D.S."/>
            <person name="Nagy L.G."/>
        </authorList>
    </citation>
    <scope>NUCLEOTIDE SEQUENCE [LARGE SCALE GENOMIC DNA]</scope>
    <source>
        <strain evidence="2 3">SZMC22713</strain>
    </source>
</reference>
<organism evidence="2 3">
    <name type="scientific">Rickenella mellea</name>
    <dbReference type="NCBI Taxonomy" id="50990"/>
    <lineage>
        <taxon>Eukaryota</taxon>
        <taxon>Fungi</taxon>
        <taxon>Dikarya</taxon>
        <taxon>Basidiomycota</taxon>
        <taxon>Agaricomycotina</taxon>
        <taxon>Agaricomycetes</taxon>
        <taxon>Hymenochaetales</taxon>
        <taxon>Rickenellaceae</taxon>
        <taxon>Rickenella</taxon>
    </lineage>
</organism>
<feature type="region of interest" description="Disordered" evidence="1">
    <location>
        <begin position="104"/>
        <end position="151"/>
    </location>
</feature>
<dbReference type="EMBL" id="ML170174">
    <property type="protein sequence ID" value="TDL22614.1"/>
    <property type="molecule type" value="Genomic_DNA"/>
</dbReference>
<dbReference type="AlphaFoldDB" id="A0A4Y7Q4V6"/>